<name>A8LLI8_DINSH</name>
<keyword evidence="1" id="KW-0812">Transmembrane</keyword>
<feature type="transmembrane region" description="Helical" evidence="1">
    <location>
        <begin position="43"/>
        <end position="63"/>
    </location>
</feature>
<proteinExistence type="predicted"/>
<dbReference type="KEGG" id="dsh:Dshi_0249"/>
<feature type="transmembrane region" description="Helical" evidence="1">
    <location>
        <begin position="114"/>
        <end position="137"/>
    </location>
</feature>
<dbReference type="PANTHER" id="PTHR32063:SF18">
    <property type="entry name" value="CATION EFFLUX SYSTEM PROTEIN"/>
    <property type="match status" value="1"/>
</dbReference>
<dbReference type="SUPFAM" id="SSF82866">
    <property type="entry name" value="Multidrug efflux transporter AcrB transmembrane domain"/>
    <property type="match status" value="1"/>
</dbReference>
<dbReference type="HOGENOM" id="CLU_1400569_0_0_5"/>
<dbReference type="eggNOG" id="COG0841">
    <property type="taxonomic scope" value="Bacteria"/>
</dbReference>
<feature type="transmembrane region" description="Helical" evidence="1">
    <location>
        <begin position="143"/>
        <end position="169"/>
    </location>
</feature>
<reference evidence="3" key="1">
    <citation type="journal article" date="2010" name="ISME J.">
        <title>The complete genome sequence of the algal symbiont Dinoroseobacter shibae: a hitchhiker's guide to life in the sea.</title>
        <authorList>
            <person name="Wagner-Dobler I."/>
            <person name="Ballhausen B."/>
            <person name="Berger M."/>
            <person name="Brinkhoff T."/>
            <person name="Buchholz I."/>
            <person name="Bunk B."/>
            <person name="Cypionka H."/>
            <person name="Daniel R."/>
            <person name="Drepper T."/>
            <person name="Gerdts G."/>
            <person name="Hahnke S."/>
            <person name="Han C."/>
            <person name="Jahn D."/>
            <person name="Kalhoefer D."/>
            <person name="Kiss H."/>
            <person name="Klenk H.P."/>
            <person name="Kyrpides N."/>
            <person name="Liebl W."/>
            <person name="Liesegang H."/>
            <person name="Meincke L."/>
            <person name="Pati A."/>
            <person name="Petersen J."/>
            <person name="Piekarski T."/>
            <person name="Pommerenke C."/>
            <person name="Pradella S."/>
            <person name="Pukall R."/>
            <person name="Rabus R."/>
            <person name="Stackebrandt E."/>
            <person name="Thole S."/>
            <person name="Thompson L."/>
            <person name="Tielen P."/>
            <person name="Tomasch J."/>
            <person name="von Jan M."/>
            <person name="Wanphrut N."/>
            <person name="Wichels A."/>
            <person name="Zech H."/>
            <person name="Simon M."/>
        </authorList>
    </citation>
    <scope>NUCLEOTIDE SEQUENCE [LARGE SCALE GENOMIC DNA]</scope>
    <source>
        <strain evidence="3">DSM 16493 / NCIMB 14021 / DFL 12</strain>
    </source>
</reference>
<dbReference type="GO" id="GO:0005886">
    <property type="term" value="C:plasma membrane"/>
    <property type="evidence" value="ECO:0007669"/>
    <property type="project" value="TreeGrafter"/>
</dbReference>
<keyword evidence="1" id="KW-1133">Transmembrane helix</keyword>
<dbReference type="Gene3D" id="1.20.1640.10">
    <property type="entry name" value="Multidrug efflux transporter AcrB transmembrane domain"/>
    <property type="match status" value="1"/>
</dbReference>
<organism evidence="2 3">
    <name type="scientific">Dinoroseobacter shibae (strain DSM 16493 / NCIMB 14021 / DFL 12)</name>
    <dbReference type="NCBI Taxonomy" id="398580"/>
    <lineage>
        <taxon>Bacteria</taxon>
        <taxon>Pseudomonadati</taxon>
        <taxon>Pseudomonadota</taxon>
        <taxon>Alphaproteobacteria</taxon>
        <taxon>Rhodobacterales</taxon>
        <taxon>Roseobacteraceae</taxon>
        <taxon>Dinoroseobacter</taxon>
    </lineage>
</organism>
<evidence type="ECO:0000313" key="3">
    <source>
        <dbReference type="Proteomes" id="UP000006833"/>
    </source>
</evidence>
<feature type="transmembrane region" description="Helical" evidence="1">
    <location>
        <begin position="69"/>
        <end position="93"/>
    </location>
</feature>
<dbReference type="GO" id="GO:0042910">
    <property type="term" value="F:xenobiotic transmembrane transporter activity"/>
    <property type="evidence" value="ECO:0007669"/>
    <property type="project" value="TreeGrafter"/>
</dbReference>
<dbReference type="EMBL" id="CP000830">
    <property type="protein sequence ID" value="ABV91998.1"/>
    <property type="molecule type" value="Genomic_DNA"/>
</dbReference>
<accession>A8LLI8</accession>
<dbReference type="Proteomes" id="UP000006833">
    <property type="component" value="Chromosome"/>
</dbReference>
<sequence length="194" mass="19967">MALGGDADARNDTVNRLLAPLGLIVTLSLATIVLTFGSFRLAAVTLVVAVLSAGLSLLSLAVFQYPFGITAIIGVIGSIGVSINAAIIILTGLQQDEAAAAGDRDAMAQVVMNGSRHILSTTLTTFGGFLPLILAGGGFWPPFAMAVAGGVLLSTVVSFYFTPPLFALVRPRRTKAANQVEGHTCLAELKIAAE</sequence>
<evidence type="ECO:0000313" key="2">
    <source>
        <dbReference type="EMBL" id="ABV91998.1"/>
    </source>
</evidence>
<dbReference type="PANTHER" id="PTHR32063">
    <property type="match status" value="1"/>
</dbReference>
<protein>
    <submittedName>
        <fullName evidence="2">Efflux transporter</fullName>
    </submittedName>
</protein>
<gene>
    <name evidence="2" type="ordered locus">Dshi_0249</name>
</gene>
<keyword evidence="1" id="KW-0472">Membrane</keyword>
<feature type="transmembrane region" description="Helical" evidence="1">
    <location>
        <begin position="17"/>
        <end position="36"/>
    </location>
</feature>
<dbReference type="AlphaFoldDB" id="A8LLI8"/>
<dbReference type="Pfam" id="PF00873">
    <property type="entry name" value="ACR_tran"/>
    <property type="match status" value="1"/>
</dbReference>
<evidence type="ECO:0000256" key="1">
    <source>
        <dbReference type="SAM" id="Phobius"/>
    </source>
</evidence>
<dbReference type="STRING" id="398580.Dshi_0249"/>
<keyword evidence="3" id="KW-1185">Reference proteome</keyword>
<dbReference type="InterPro" id="IPR001036">
    <property type="entry name" value="Acrflvin-R"/>
</dbReference>